<dbReference type="PANTHER" id="PTHR10000:SF8">
    <property type="entry name" value="HAD SUPERFAMILY HYDROLASE-LIKE, TYPE 3"/>
    <property type="match status" value="1"/>
</dbReference>
<sequence length="263" mass="28663">MRCVKIAVFDFDGTLYHRRPNGTYSFNQQDLEAISAWRDNGNLAVAATGRSRSALTFAMPPEDALVFDYRVLSNGASATTGDGADLIYAYPIDTDILRAAVEEFGDTEGVAIFGTTVGPVDGAFSINTKTGDLFTDHFARMELADIPDHTFAVVPIRVTDPALRRHVASWADQFPQVTVAQNLDYVDIMANGRNKGTGVLELLEHLGINREDVEIYTFGDSWNDLDMHAIADQSFSFTHSPADVKEATDHVIEGVADVLSGLA</sequence>
<evidence type="ECO:0000313" key="2">
    <source>
        <dbReference type="Proteomes" id="UP000060016"/>
    </source>
</evidence>
<dbReference type="InterPro" id="IPR023214">
    <property type="entry name" value="HAD_sf"/>
</dbReference>
<gene>
    <name evidence="1" type="ORF">AK829_07555</name>
</gene>
<evidence type="ECO:0000313" key="1">
    <source>
        <dbReference type="EMBL" id="AKV59034.1"/>
    </source>
</evidence>
<protein>
    <recommendedName>
        <fullName evidence="3">HAD family phosphatase</fullName>
    </recommendedName>
</protein>
<evidence type="ECO:0008006" key="3">
    <source>
        <dbReference type="Google" id="ProtNLM"/>
    </source>
</evidence>
<proteinExistence type="predicted"/>
<dbReference type="Gene3D" id="3.30.1240.10">
    <property type="match status" value="1"/>
</dbReference>
<dbReference type="NCBIfam" id="TIGR01484">
    <property type="entry name" value="HAD-SF-IIB"/>
    <property type="match status" value="1"/>
</dbReference>
<name>A0A0K1RC94_9CORY</name>
<organism evidence="1 2">
    <name type="scientific">Corynebacterium riegelii</name>
    <dbReference type="NCBI Taxonomy" id="156976"/>
    <lineage>
        <taxon>Bacteria</taxon>
        <taxon>Bacillati</taxon>
        <taxon>Actinomycetota</taxon>
        <taxon>Actinomycetes</taxon>
        <taxon>Mycobacteriales</taxon>
        <taxon>Corynebacteriaceae</taxon>
        <taxon>Corynebacterium</taxon>
    </lineage>
</organism>
<dbReference type="PANTHER" id="PTHR10000">
    <property type="entry name" value="PHOSPHOSERINE PHOSPHATASE"/>
    <property type="match status" value="1"/>
</dbReference>
<dbReference type="EMBL" id="CP012342">
    <property type="protein sequence ID" value="AKV59034.1"/>
    <property type="molecule type" value="Genomic_DNA"/>
</dbReference>
<dbReference type="STRING" id="156976.AK829_07555"/>
<dbReference type="SUPFAM" id="SSF56784">
    <property type="entry name" value="HAD-like"/>
    <property type="match status" value="1"/>
</dbReference>
<dbReference type="InterPro" id="IPR036412">
    <property type="entry name" value="HAD-like_sf"/>
</dbReference>
<dbReference type="AlphaFoldDB" id="A0A0K1RC94"/>
<dbReference type="Gene3D" id="3.40.50.1000">
    <property type="entry name" value="HAD superfamily/HAD-like"/>
    <property type="match status" value="1"/>
</dbReference>
<dbReference type="PATRIC" id="fig|156976.3.peg.1510"/>
<dbReference type="Pfam" id="PF08282">
    <property type="entry name" value="Hydrolase_3"/>
    <property type="match status" value="1"/>
</dbReference>
<reference evidence="1 2" key="1">
    <citation type="submission" date="2015-08" db="EMBL/GenBank/DDBJ databases">
        <authorList>
            <person name="Babu N.S."/>
            <person name="Beckwith C.J."/>
            <person name="Beseler K.G."/>
            <person name="Brison A."/>
            <person name="Carone J.V."/>
            <person name="Caskin T.P."/>
            <person name="Diamond M."/>
            <person name="Durham M.E."/>
            <person name="Foxe J.M."/>
            <person name="Go M."/>
            <person name="Henderson B.A."/>
            <person name="Jones I.B."/>
            <person name="McGettigan J.A."/>
            <person name="Micheletti S.J."/>
            <person name="Nasrallah M.E."/>
            <person name="Ortiz D."/>
            <person name="Piller C.R."/>
            <person name="Privatt S.R."/>
            <person name="Schneider S.L."/>
            <person name="Sharp S."/>
            <person name="Smith T.C."/>
            <person name="Stanton J.D."/>
            <person name="Ullery H.E."/>
            <person name="Wilson R.J."/>
            <person name="Serrano M.G."/>
            <person name="Buck G."/>
            <person name="Lee V."/>
            <person name="Wang Y."/>
            <person name="Carvalho R."/>
            <person name="Voegtly L."/>
            <person name="Shi R."/>
            <person name="Duckworth R."/>
            <person name="Johnson A."/>
            <person name="Loviza R."/>
            <person name="Walstead R."/>
            <person name="Shah Z."/>
            <person name="Kiflezghi M."/>
            <person name="Wade K."/>
            <person name="Ball S.L."/>
            <person name="Bradley K.W."/>
            <person name="Asai D.J."/>
            <person name="Bowman C.A."/>
            <person name="Russell D.A."/>
            <person name="Pope W.H."/>
            <person name="Jacobs-Sera D."/>
            <person name="Hendrix R.W."/>
            <person name="Hatfull G.F."/>
        </authorList>
    </citation>
    <scope>NUCLEOTIDE SEQUENCE [LARGE SCALE GENOMIC DNA]</scope>
    <source>
        <strain evidence="1 2">PUDD_83A45</strain>
    </source>
</reference>
<keyword evidence="2" id="KW-1185">Reference proteome</keyword>
<dbReference type="Proteomes" id="UP000060016">
    <property type="component" value="Chromosome"/>
</dbReference>
<dbReference type="KEGG" id="crie:AK829_07555"/>
<dbReference type="InterPro" id="IPR006379">
    <property type="entry name" value="HAD-SF_hydro_IIB"/>
</dbReference>
<dbReference type="GO" id="GO:0005829">
    <property type="term" value="C:cytosol"/>
    <property type="evidence" value="ECO:0007669"/>
    <property type="project" value="TreeGrafter"/>
</dbReference>
<accession>A0A0K1RC94</accession>
<dbReference type="GO" id="GO:0016791">
    <property type="term" value="F:phosphatase activity"/>
    <property type="evidence" value="ECO:0007669"/>
    <property type="project" value="TreeGrafter"/>
</dbReference>
<dbReference type="GO" id="GO:0000287">
    <property type="term" value="F:magnesium ion binding"/>
    <property type="evidence" value="ECO:0007669"/>
    <property type="project" value="TreeGrafter"/>
</dbReference>